<feature type="region of interest" description="Disordered" evidence="1">
    <location>
        <begin position="44"/>
        <end position="77"/>
    </location>
</feature>
<proteinExistence type="predicted"/>
<dbReference type="EMBL" id="JACJKU010000005">
    <property type="protein sequence ID" value="MBM6940056.1"/>
    <property type="molecule type" value="Genomic_DNA"/>
</dbReference>
<sequence length="77" mass="9302">MIHIDFKQKVNLFDLNKPWGRLMYQPKLHAWRYEYSQTKHERERTKALNKGRENINSKSISDGQMNKMHGKDNDLEL</sequence>
<reference evidence="2 3" key="1">
    <citation type="journal article" date="2021" name="Sci. Rep.">
        <title>The distribution of antibiotic resistance genes in chicken gut microbiota commensals.</title>
        <authorList>
            <person name="Juricova H."/>
            <person name="Matiasovicova J."/>
            <person name="Kubasova T."/>
            <person name="Cejkova D."/>
            <person name="Rychlik I."/>
        </authorList>
    </citation>
    <scope>NUCLEOTIDE SEQUENCE [LARGE SCALE GENOMIC DNA]</scope>
    <source>
        <strain evidence="2 3">An574</strain>
    </source>
</reference>
<organism evidence="2 3">
    <name type="scientific">Limosilactobacillus coleohominis</name>
    <dbReference type="NCBI Taxonomy" id="181675"/>
    <lineage>
        <taxon>Bacteria</taxon>
        <taxon>Bacillati</taxon>
        <taxon>Bacillota</taxon>
        <taxon>Bacilli</taxon>
        <taxon>Lactobacillales</taxon>
        <taxon>Lactobacillaceae</taxon>
        <taxon>Limosilactobacillus</taxon>
    </lineage>
</organism>
<dbReference type="Proteomes" id="UP000785625">
    <property type="component" value="Unassembled WGS sequence"/>
</dbReference>
<evidence type="ECO:0000256" key="1">
    <source>
        <dbReference type="SAM" id="MobiDB-lite"/>
    </source>
</evidence>
<evidence type="ECO:0000313" key="2">
    <source>
        <dbReference type="EMBL" id="MBM6940056.1"/>
    </source>
</evidence>
<comment type="caution">
    <text evidence="2">The sequence shown here is derived from an EMBL/GenBank/DDBJ whole genome shotgun (WGS) entry which is preliminary data.</text>
</comment>
<dbReference type="RefSeq" id="WP_204784501.1">
    <property type="nucleotide sequence ID" value="NZ_JACJKU010000005.1"/>
</dbReference>
<feature type="compositionally biased region" description="Basic and acidic residues" evidence="1">
    <location>
        <begin position="44"/>
        <end position="55"/>
    </location>
</feature>
<keyword evidence="3" id="KW-1185">Reference proteome</keyword>
<name>A0ABS2GW07_9LACO</name>
<accession>A0ABS2GW07</accession>
<gene>
    <name evidence="2" type="ORF">H5975_00905</name>
</gene>
<evidence type="ECO:0000313" key="3">
    <source>
        <dbReference type="Proteomes" id="UP000785625"/>
    </source>
</evidence>
<protein>
    <submittedName>
        <fullName evidence="2">Uncharacterized protein</fullName>
    </submittedName>
</protein>